<keyword evidence="1" id="KW-0479">Metal-binding</keyword>
<evidence type="ECO:0000259" key="3">
    <source>
        <dbReference type="PROSITE" id="PS51677"/>
    </source>
</evidence>
<feature type="domain" description="NodB homology" evidence="3">
    <location>
        <begin position="107"/>
        <end position="292"/>
    </location>
</feature>
<dbReference type="InterPro" id="IPR011330">
    <property type="entry name" value="Glyco_hydro/deAcase_b/a-brl"/>
</dbReference>
<dbReference type="GO" id="GO:0046872">
    <property type="term" value="F:metal ion binding"/>
    <property type="evidence" value="ECO:0007669"/>
    <property type="project" value="UniProtKB-KW"/>
</dbReference>
<reference evidence="4 5" key="1">
    <citation type="journal article" date="2013" name="Proc. Natl. Acad. Sci. U.S.A.">
        <title>Genome of an arbuscular mycorrhizal fungus provides insight into the oldest plant symbiosis.</title>
        <authorList>
            <person name="Tisserant E."/>
            <person name="Malbreil M."/>
            <person name="Kuo A."/>
            <person name="Kohler A."/>
            <person name="Symeonidi A."/>
            <person name="Balestrini R."/>
            <person name="Charron P."/>
            <person name="Duensing N."/>
            <person name="Frei Dit Frey N."/>
            <person name="Gianinazzi-Pearson V."/>
            <person name="Gilbert L.B."/>
            <person name="Handa Y."/>
            <person name="Herr J.R."/>
            <person name="Hijri M."/>
            <person name="Koul R."/>
            <person name="Kawaguchi M."/>
            <person name="Krajinski F."/>
            <person name="Lammers P.J."/>
            <person name="Masclaux F.G."/>
            <person name="Murat C."/>
            <person name="Morin E."/>
            <person name="Ndikumana S."/>
            <person name="Pagni M."/>
            <person name="Petitpierre D."/>
            <person name="Requena N."/>
            <person name="Rosikiewicz P."/>
            <person name="Riley R."/>
            <person name="Saito K."/>
            <person name="San Clemente H."/>
            <person name="Shapiro H."/>
            <person name="van Tuinen D."/>
            <person name="Becard G."/>
            <person name="Bonfante P."/>
            <person name="Paszkowski U."/>
            <person name="Shachar-Hill Y.Y."/>
            <person name="Tuskan G.A."/>
            <person name="Young P.W."/>
            <person name="Sanders I.R."/>
            <person name="Henrissat B."/>
            <person name="Rensing S.A."/>
            <person name="Grigoriev I.V."/>
            <person name="Corradi N."/>
            <person name="Roux C."/>
            <person name="Martin F."/>
        </authorList>
    </citation>
    <scope>NUCLEOTIDE SEQUENCE [LARGE SCALE GENOMIC DNA]</scope>
    <source>
        <strain evidence="4 5">DAOM 197198</strain>
    </source>
</reference>
<accession>A0A2P4QND3</accession>
<keyword evidence="5" id="KW-1185">Reference proteome</keyword>
<dbReference type="GO" id="GO:0005975">
    <property type="term" value="P:carbohydrate metabolic process"/>
    <property type="evidence" value="ECO:0007669"/>
    <property type="project" value="InterPro"/>
</dbReference>
<proteinExistence type="predicted"/>
<dbReference type="Pfam" id="PF01522">
    <property type="entry name" value="Polysacc_deac_1"/>
    <property type="match status" value="1"/>
</dbReference>
<evidence type="ECO:0000256" key="1">
    <source>
        <dbReference type="ARBA" id="ARBA00022723"/>
    </source>
</evidence>
<evidence type="ECO:0000256" key="2">
    <source>
        <dbReference type="ARBA" id="ARBA00022801"/>
    </source>
</evidence>
<comment type="caution">
    <text evidence="4">The sequence shown here is derived from an EMBL/GenBank/DDBJ whole genome shotgun (WGS) entry which is preliminary data.</text>
</comment>
<evidence type="ECO:0000313" key="4">
    <source>
        <dbReference type="EMBL" id="POG79135.1"/>
    </source>
</evidence>
<dbReference type="VEuPathDB" id="FungiDB:RhiirFUN_004030"/>
<protein>
    <submittedName>
        <fullName evidence="4">Carbohydrate esterase family 4 protein</fullName>
    </submittedName>
</protein>
<dbReference type="GO" id="GO:0016020">
    <property type="term" value="C:membrane"/>
    <property type="evidence" value="ECO:0007669"/>
    <property type="project" value="TreeGrafter"/>
</dbReference>
<dbReference type="PANTHER" id="PTHR10587:SF133">
    <property type="entry name" value="CHITIN DEACETYLASE 1-RELATED"/>
    <property type="match status" value="1"/>
</dbReference>
<dbReference type="GO" id="GO:0004099">
    <property type="term" value="F:chitin deacetylase activity"/>
    <property type="evidence" value="ECO:0007669"/>
    <property type="project" value="TreeGrafter"/>
</dbReference>
<dbReference type="Gene3D" id="3.20.20.370">
    <property type="entry name" value="Glycoside hydrolase/deacetylase"/>
    <property type="match status" value="1"/>
</dbReference>
<organism evidence="4 5">
    <name type="scientific">Rhizophagus irregularis (strain DAOM 181602 / DAOM 197198 / MUCL 43194)</name>
    <name type="common">Arbuscular mycorrhizal fungus</name>
    <name type="synonym">Glomus intraradices</name>
    <dbReference type="NCBI Taxonomy" id="747089"/>
    <lineage>
        <taxon>Eukaryota</taxon>
        <taxon>Fungi</taxon>
        <taxon>Fungi incertae sedis</taxon>
        <taxon>Mucoromycota</taxon>
        <taxon>Glomeromycotina</taxon>
        <taxon>Glomeromycetes</taxon>
        <taxon>Glomerales</taxon>
        <taxon>Glomeraceae</taxon>
        <taxon>Rhizophagus</taxon>
    </lineage>
</organism>
<dbReference type="SUPFAM" id="SSF88713">
    <property type="entry name" value="Glycoside hydrolase/deacetylase"/>
    <property type="match status" value="1"/>
</dbReference>
<gene>
    <name evidence="4" type="ORF">GLOIN_2v1870039</name>
</gene>
<dbReference type="Proteomes" id="UP000018888">
    <property type="component" value="Unassembled WGS sequence"/>
</dbReference>
<dbReference type="PROSITE" id="PS51677">
    <property type="entry name" value="NODB"/>
    <property type="match status" value="1"/>
</dbReference>
<dbReference type="PANTHER" id="PTHR10587">
    <property type="entry name" value="GLYCOSYL TRANSFERASE-RELATED"/>
    <property type="match status" value="1"/>
</dbReference>
<sequence length="407" mass="43816">MVHSYCYLFLGFAYAHKRIKTIIVHSEWQEYYGYAAALTGKWPPVDQPPPPVKEWTALVDLTKVPNAPLVKAADVGVKCPDKDTFCNWSCTGCTKPDSDVIICPNKGDWGITFDDGPTEFTSTLLDFLDTTNDKVTFFVVGSRVFENPEILQRAVKAGHQIGIHTWSHPSLTSQSNEQIIAEFKWTEAAIKQAVGLTPKYVRPPFGDYDDRVRSIATQLGYKVVIWDKDTNDWMSADDKTFQLTWIEGNFTEWVKEPATTGHISLEHDLYKQTAGRAPIALPIVTKAGFTIKPVSVCLGEKPYVEDVSLDTTTSTTAPAPAAAPAANAAPAAAPAANAAPAPAPAADAAPAPAPAAYPSSMPYVVGDSTAAIPSASSTPATTSAANTLNSVNLWSFVSFIVGSVMFI</sequence>
<dbReference type="GO" id="GO:0009272">
    <property type="term" value="P:fungal-type cell wall biogenesis"/>
    <property type="evidence" value="ECO:0007669"/>
    <property type="project" value="UniProtKB-ARBA"/>
</dbReference>
<dbReference type="InterPro" id="IPR050248">
    <property type="entry name" value="Polysacc_deacetylase_ArnD"/>
</dbReference>
<reference evidence="4 5" key="2">
    <citation type="journal article" date="2018" name="New Phytol.">
        <title>High intraspecific genome diversity in the model arbuscular mycorrhizal symbiont Rhizophagus irregularis.</title>
        <authorList>
            <person name="Chen E.C.H."/>
            <person name="Morin E."/>
            <person name="Beaudet D."/>
            <person name="Noel J."/>
            <person name="Yildirir G."/>
            <person name="Ndikumana S."/>
            <person name="Charron P."/>
            <person name="St-Onge C."/>
            <person name="Giorgi J."/>
            <person name="Kruger M."/>
            <person name="Marton T."/>
            <person name="Ropars J."/>
            <person name="Grigoriev I.V."/>
            <person name="Hainaut M."/>
            <person name="Henrissat B."/>
            <person name="Roux C."/>
            <person name="Martin F."/>
            <person name="Corradi N."/>
        </authorList>
    </citation>
    <scope>NUCLEOTIDE SEQUENCE [LARGE SCALE GENOMIC DNA]</scope>
    <source>
        <strain evidence="4 5">DAOM 197198</strain>
    </source>
</reference>
<evidence type="ECO:0000313" key="5">
    <source>
        <dbReference type="Proteomes" id="UP000018888"/>
    </source>
</evidence>
<keyword evidence="2" id="KW-0378">Hydrolase</keyword>
<dbReference type="InterPro" id="IPR002509">
    <property type="entry name" value="NODB_dom"/>
</dbReference>
<dbReference type="AlphaFoldDB" id="A0A2P4QND3"/>
<dbReference type="EMBL" id="AUPC02000027">
    <property type="protein sequence ID" value="POG79135.1"/>
    <property type="molecule type" value="Genomic_DNA"/>
</dbReference>
<name>A0A2P4QND3_RHIID</name>